<evidence type="ECO:0000313" key="6">
    <source>
        <dbReference type="EMBL" id="AKX59613.1"/>
    </source>
</evidence>
<dbReference type="SMART" id="SM00563">
    <property type="entry name" value="PlsC"/>
    <property type="match status" value="1"/>
</dbReference>
<feature type="domain" description="Phospholipid/glycerol acyltransferase" evidence="5">
    <location>
        <begin position="92"/>
        <end position="200"/>
    </location>
</feature>
<protein>
    <submittedName>
        <fullName evidence="6 7">Acyltransferase</fullName>
    </submittedName>
</protein>
<dbReference type="AlphaFoldDB" id="A0A0K1XEM4"/>
<evidence type="ECO:0000259" key="5">
    <source>
        <dbReference type="SMART" id="SM00563"/>
    </source>
</evidence>
<comment type="pathway">
    <text evidence="1">Lipid metabolism.</text>
</comment>
<dbReference type="Proteomes" id="UP001173465">
    <property type="component" value="Unassembled WGS sequence"/>
</dbReference>
<keyword evidence="4" id="KW-0812">Transmembrane</keyword>
<dbReference type="GO" id="GO:0003841">
    <property type="term" value="F:1-acylglycerol-3-phosphate O-acyltransferase activity"/>
    <property type="evidence" value="ECO:0007669"/>
    <property type="project" value="TreeGrafter"/>
</dbReference>
<evidence type="ECO:0000256" key="3">
    <source>
        <dbReference type="ARBA" id="ARBA00023315"/>
    </source>
</evidence>
<evidence type="ECO:0000256" key="4">
    <source>
        <dbReference type="SAM" id="Phobius"/>
    </source>
</evidence>
<evidence type="ECO:0000313" key="8">
    <source>
        <dbReference type="Proteomes" id="UP000063953"/>
    </source>
</evidence>
<dbReference type="PANTHER" id="PTHR10434">
    <property type="entry name" value="1-ACYL-SN-GLYCEROL-3-PHOSPHATE ACYLTRANSFERASE"/>
    <property type="match status" value="1"/>
</dbReference>
<dbReference type="Pfam" id="PF01553">
    <property type="entry name" value="Acyltransferase"/>
    <property type="match status" value="1"/>
</dbReference>
<dbReference type="PATRIC" id="fig|1698449.3.peg.1303"/>
<organism evidence="6 8">
    <name type="scientific">Thiopseudomonas alkaliphila</name>
    <dbReference type="NCBI Taxonomy" id="1697053"/>
    <lineage>
        <taxon>Bacteria</taxon>
        <taxon>Pseudomonadati</taxon>
        <taxon>Pseudomonadota</taxon>
        <taxon>Gammaproteobacteria</taxon>
        <taxon>Pseudomonadales</taxon>
        <taxon>Pseudomonadaceae</taxon>
        <taxon>Thiopseudomonas</taxon>
    </lineage>
</organism>
<dbReference type="PANTHER" id="PTHR10434:SF66">
    <property type="entry name" value="PHOSPHOLIPID_GLYCEROL ACYLTRANSFERASE DOMAIN-CONTAINING PROTEIN"/>
    <property type="match status" value="1"/>
</dbReference>
<keyword evidence="2 6" id="KW-0808">Transferase</keyword>
<dbReference type="EMBL" id="JACANB010000005">
    <property type="protein sequence ID" value="MDM1696698.1"/>
    <property type="molecule type" value="Genomic_DNA"/>
</dbReference>
<keyword evidence="8" id="KW-1185">Reference proteome</keyword>
<sequence>MLRDSQGRASAPYWWRLCFTALSFTLFGLGGLFLRLFCFPILFLFTDDLELKQKRSRYLIHLTFKIFIGFMRWTGVISYQIKNAEQLGQPGQLIIANHPSLIDVVLLIAQTPNANCIVKESLWNNVFMRGPIRAAGYISNNGSVEMLDEAVAALQAEETLIIFPEGTRTTPGHVPEFHRGAAAIGLKGAKVVTPVVISVTPSTLTKSESWYQIPKVTPFFLLEVKSSINPRNYTKEGSTPKASRQLNNDLHNFYLQELFEHD</sequence>
<dbReference type="RefSeq" id="WP_053100780.1">
    <property type="nucleotide sequence ID" value="NZ_CP012365.1"/>
</dbReference>
<accession>A0A0K1XEM4</accession>
<dbReference type="GO" id="GO:0006654">
    <property type="term" value="P:phosphatidic acid biosynthetic process"/>
    <property type="evidence" value="ECO:0007669"/>
    <property type="project" value="TreeGrafter"/>
</dbReference>
<feature type="transmembrane region" description="Helical" evidence="4">
    <location>
        <begin position="13"/>
        <end position="46"/>
    </location>
</feature>
<dbReference type="CDD" id="cd07989">
    <property type="entry name" value="LPLAT_AGPAT-like"/>
    <property type="match status" value="1"/>
</dbReference>
<dbReference type="SUPFAM" id="SSF69593">
    <property type="entry name" value="Glycerol-3-phosphate (1)-acyltransferase"/>
    <property type="match status" value="1"/>
</dbReference>
<gene>
    <name evidence="6" type="ORF">AKN88_06495</name>
    <name evidence="7" type="ORF">HX099_08515</name>
</gene>
<dbReference type="InterPro" id="IPR002123">
    <property type="entry name" value="Plipid/glycerol_acylTrfase"/>
</dbReference>
<evidence type="ECO:0000256" key="1">
    <source>
        <dbReference type="ARBA" id="ARBA00005189"/>
    </source>
</evidence>
<keyword evidence="3 6" id="KW-0012">Acyltransferase</keyword>
<name>A0A0K1XEM4_9GAMM</name>
<evidence type="ECO:0000313" key="7">
    <source>
        <dbReference type="EMBL" id="MDM1696698.1"/>
    </source>
</evidence>
<evidence type="ECO:0000256" key="2">
    <source>
        <dbReference type="ARBA" id="ARBA00022679"/>
    </source>
</evidence>
<reference evidence="7" key="2">
    <citation type="submission" date="2020-06" db="EMBL/GenBank/DDBJ databases">
        <authorList>
            <person name="Dong N."/>
        </authorList>
    </citation>
    <scope>NUCLEOTIDE SEQUENCE</scope>
    <source>
        <strain evidence="7">DF46-2-2</strain>
    </source>
</reference>
<reference evidence="7" key="3">
    <citation type="journal article" date="2022" name="Sci. Total Environ.">
        <title>Prevalence, transmission, and molecular epidemiology of tet(X)-positive bacteria among humans, animals, and environmental niches in China: An epidemiological, and genomic-based study.</title>
        <authorList>
            <person name="Dong N."/>
            <person name="Zeng Y."/>
            <person name="Cai C."/>
            <person name="Sun C."/>
            <person name="Lu J."/>
            <person name="Liu C."/>
            <person name="Zhou H."/>
            <person name="Sun Q."/>
            <person name="Shu L."/>
            <person name="Wang H."/>
            <person name="Wang Y."/>
            <person name="Wang S."/>
            <person name="Wu C."/>
            <person name="Chan E.W."/>
            <person name="Chen G."/>
            <person name="Shen Z."/>
            <person name="Chen S."/>
            <person name="Zhang R."/>
        </authorList>
    </citation>
    <scope>NUCLEOTIDE SEQUENCE</scope>
    <source>
        <strain evidence="7">DF46-2-2</strain>
    </source>
</reference>
<reference evidence="6 8" key="1">
    <citation type="journal article" date="2015" name="Genome Announc.">
        <title>Genome Sequences of Oblitimonas alkaliphila gen. nov. sp. nov. (Proposed), a Novel Bacterium of the Pseudomonadaceae Family.</title>
        <authorList>
            <person name="Lauer A.C."/>
            <person name="Nicholson A.C."/>
            <person name="Humrighouse B.W."/>
            <person name="Emery B."/>
            <person name="Drobish A."/>
            <person name="Juieng P."/>
            <person name="Loparev V."/>
            <person name="McQuiston J.R."/>
        </authorList>
    </citation>
    <scope>NUCLEOTIDE SEQUENCE [LARGE SCALE GENOMIC DNA]</scope>
    <source>
        <strain evidence="6 8">E5571</strain>
    </source>
</reference>
<dbReference type="Proteomes" id="UP000063953">
    <property type="component" value="Chromosome"/>
</dbReference>
<proteinExistence type="predicted"/>
<dbReference type="EMBL" id="CP012365">
    <property type="protein sequence ID" value="AKX59613.1"/>
    <property type="molecule type" value="Genomic_DNA"/>
</dbReference>
<keyword evidence="4" id="KW-1133">Transmembrane helix</keyword>
<keyword evidence="4" id="KW-0472">Membrane</keyword>